<dbReference type="Proteomes" id="UP000053480">
    <property type="component" value="Unassembled WGS sequence"/>
</dbReference>
<organism evidence="1 2">
    <name type="scientific">Candidatus Aramenus sulfurataquae</name>
    <dbReference type="NCBI Taxonomy" id="1326980"/>
    <lineage>
        <taxon>Archaea</taxon>
        <taxon>Thermoproteota</taxon>
        <taxon>Thermoprotei</taxon>
        <taxon>Sulfolobales</taxon>
        <taxon>Sulfolobaceae</taxon>
        <taxon>Candidatus Aramenus</taxon>
    </lineage>
</organism>
<comment type="caution">
    <text evidence="1">The sequence shown here is derived from an EMBL/GenBank/DDBJ whole genome shotgun (WGS) entry which is preliminary data.</text>
</comment>
<reference evidence="1" key="1">
    <citation type="submission" date="2024-07" db="EMBL/GenBank/DDBJ databases">
        <title>Metagenome and Metagenome-Assembled Genomes of Archaea from a hot spring from the geothermal field of Los Azufres, Mexico.</title>
        <authorList>
            <person name="Marin-Paredes R."/>
            <person name="Martinez-Romero E."/>
            <person name="Servin-Garciduenas L.E."/>
        </authorList>
    </citation>
    <scope>NUCLEOTIDE SEQUENCE</scope>
    <source>
        <strain evidence="1">AZ1-454</strain>
    </source>
</reference>
<dbReference type="EMBL" id="JZWS03000001">
    <property type="protein sequence ID" value="MEW9490724.1"/>
    <property type="molecule type" value="Genomic_DNA"/>
</dbReference>
<accession>A0ACC6TLI5</accession>
<sequence>MVHVTRYSAPWFLRISKKEYKWTVRVSPGPHSLQASIPLSLFLRDYLKVAINLREAKNIISAGKVLVDGRVRRDYRYPVGLMDVVSIPSADLYFRIVPDNARYMRAVQIQKEEAGFKLARVLDKRIVKGGNIQLNLDGGRNIQLAKDKASEYKFPTLITLKIAIPNQEVLGYYEVKEGNYAVIIGGKNVGRHGTIAKIQKATYKTRRYSIVTIQTKDGNTYETNLENIMVIGNEQPEIKVD</sequence>
<evidence type="ECO:0000313" key="2">
    <source>
        <dbReference type="Proteomes" id="UP000053480"/>
    </source>
</evidence>
<protein>
    <submittedName>
        <fullName evidence="1">30S ribosomal protein S4e</fullName>
    </submittedName>
</protein>
<evidence type="ECO:0000313" key="1">
    <source>
        <dbReference type="EMBL" id="MEW9490724.1"/>
    </source>
</evidence>
<gene>
    <name evidence="1" type="ORF">TQ35_0000685</name>
</gene>
<keyword evidence="1" id="KW-0687">Ribonucleoprotein</keyword>
<keyword evidence="1" id="KW-0689">Ribosomal protein</keyword>
<proteinExistence type="predicted"/>
<name>A0ACC6TLI5_9CREN</name>